<dbReference type="Pfam" id="PF13414">
    <property type="entry name" value="TPR_11"/>
    <property type="match status" value="2"/>
</dbReference>
<evidence type="ECO:0000259" key="13">
    <source>
        <dbReference type="SMART" id="SM00727"/>
    </source>
</evidence>
<dbReference type="InterPro" id="IPR011990">
    <property type="entry name" value="TPR-like_helical_dom_sf"/>
</dbReference>
<keyword evidence="7" id="KW-0007">Acetylation</keyword>
<feature type="domain" description="STI1" evidence="13">
    <location>
        <begin position="528"/>
        <end position="567"/>
    </location>
</feature>
<feature type="region of interest" description="Disordered" evidence="12">
    <location>
        <begin position="104"/>
        <end position="137"/>
    </location>
</feature>
<protein>
    <submittedName>
        <fullName evidence="14">Putative heat shock protein STI-like</fullName>
    </submittedName>
</protein>
<feature type="repeat" description="TPR" evidence="11">
    <location>
        <begin position="2"/>
        <end position="35"/>
    </location>
</feature>
<feature type="repeat" description="TPR" evidence="11">
    <location>
        <begin position="390"/>
        <end position="423"/>
    </location>
</feature>
<feature type="compositionally biased region" description="Basic and acidic residues" evidence="12">
    <location>
        <begin position="242"/>
        <end position="258"/>
    </location>
</feature>
<dbReference type="FunFam" id="1.25.40.10:FF:000020">
    <property type="entry name" value="Stress-induced phosphoprotein 1"/>
    <property type="match status" value="1"/>
</dbReference>
<dbReference type="GO" id="GO:0051879">
    <property type="term" value="F:Hsp90 protein binding"/>
    <property type="evidence" value="ECO:0007669"/>
    <property type="project" value="TreeGrafter"/>
</dbReference>
<dbReference type="AlphaFoldDB" id="A0A0V0IMX5"/>
<evidence type="ECO:0000256" key="12">
    <source>
        <dbReference type="SAM" id="MobiDB-lite"/>
    </source>
</evidence>
<dbReference type="PROSITE" id="PS50005">
    <property type="entry name" value="TPR"/>
    <property type="match status" value="6"/>
</dbReference>
<keyword evidence="10" id="KW-0539">Nucleus</keyword>
<dbReference type="Gene3D" id="1.25.40.10">
    <property type="entry name" value="Tetratricopeptide repeat domain"/>
    <property type="match status" value="3"/>
</dbReference>
<evidence type="ECO:0000256" key="10">
    <source>
        <dbReference type="ARBA" id="ARBA00023242"/>
    </source>
</evidence>
<dbReference type="SMART" id="SM00028">
    <property type="entry name" value="TPR"/>
    <property type="match status" value="9"/>
</dbReference>
<feature type="repeat" description="TPR" evidence="11">
    <location>
        <begin position="458"/>
        <end position="491"/>
    </location>
</feature>
<dbReference type="InterPro" id="IPR006636">
    <property type="entry name" value="STI1_HS-bd"/>
</dbReference>
<evidence type="ECO:0000256" key="3">
    <source>
        <dbReference type="ARBA" id="ARBA00022490"/>
    </source>
</evidence>
<sequence length="579" mass="65169">MADEAKAKGNAAFSAGNFTDAINHFTEAINLAPTNHVLYSNRSAAYASLGKYSDALSDAQKTVDLKPDWAKGYSRLGAAHSGLHHYDDAVSAYKKGLEIDPNNEGLKSGLADAQSAQARSRGPAAPPSPFGDAFSGPEMWTKLTADASTRGYLQQPDFVNMMKDIQKNPSNLNLYLKDQRVMQALGVLLGVKLSTRMPEEDDEMPEASTERKRPAETEHVKEEKRPEPEPEPEPMEVPEEEKEIKEKKAKAQKEKEAGNAAYKKKDFETAIQHYTKAIELDDGDISFITNRAAVYLEMGKYEECIKDCDTAVERGRELRSDYKMIARALTRKGTALAKLAKSSKDFEVAIEVFQKALTEHRNPDTLKKLNEAERAKKELEQQEYFSPQIADEEREKGNQFFKEMKYPEAVKHYTESIKRNPNDPKAYSNRAACYTKLAALPEGLKDAEKCIELDPTFVKGYTRKGAVQFFMKEYEKALKTYQEGLKLDPQNQELLDGVKRCVEQINKASRGDLTPEELKERQAKGMQDPEIQNILTDPVMRQVLSDFQENPKAAQDHMKNPLVMDKIQKLINAGIVQVR</sequence>
<dbReference type="Pfam" id="PF00515">
    <property type="entry name" value="TPR_1"/>
    <property type="match status" value="2"/>
</dbReference>
<dbReference type="EMBL" id="GEDG01005161">
    <property type="protein sequence ID" value="JAP33286.1"/>
    <property type="molecule type" value="Transcribed_RNA"/>
</dbReference>
<evidence type="ECO:0000256" key="4">
    <source>
        <dbReference type="ARBA" id="ARBA00022553"/>
    </source>
</evidence>
<accession>A0A0V0IMX5</accession>
<dbReference type="Pfam" id="PF17830">
    <property type="entry name" value="STI1-HOP_DP"/>
    <property type="match status" value="2"/>
</dbReference>
<feature type="region of interest" description="Disordered" evidence="12">
    <location>
        <begin position="196"/>
        <end position="258"/>
    </location>
</feature>
<organism evidence="14">
    <name type="scientific">Solanum chacoense</name>
    <name type="common">Chaco potato</name>
    <dbReference type="NCBI Taxonomy" id="4108"/>
    <lineage>
        <taxon>Eukaryota</taxon>
        <taxon>Viridiplantae</taxon>
        <taxon>Streptophyta</taxon>
        <taxon>Embryophyta</taxon>
        <taxon>Tracheophyta</taxon>
        <taxon>Spermatophyta</taxon>
        <taxon>Magnoliopsida</taxon>
        <taxon>eudicotyledons</taxon>
        <taxon>Gunneridae</taxon>
        <taxon>Pentapetalae</taxon>
        <taxon>asterids</taxon>
        <taxon>lamiids</taxon>
        <taxon>Solanales</taxon>
        <taxon>Solanaceae</taxon>
        <taxon>Solanoideae</taxon>
        <taxon>Solaneae</taxon>
        <taxon>Solanum</taxon>
    </lineage>
</organism>
<evidence type="ECO:0000256" key="6">
    <source>
        <dbReference type="ARBA" id="ARBA00022803"/>
    </source>
</evidence>
<keyword evidence="6 11" id="KW-0802">TPR repeat</keyword>
<dbReference type="FunFam" id="1.10.260.100:FF:000004">
    <property type="entry name" value="Putative stress-induced-phosphoprotein 1"/>
    <property type="match status" value="1"/>
</dbReference>
<feature type="repeat" description="TPR" evidence="11">
    <location>
        <begin position="36"/>
        <end position="69"/>
    </location>
</feature>
<dbReference type="PANTHER" id="PTHR22904">
    <property type="entry name" value="TPR REPEAT CONTAINING PROTEIN"/>
    <property type="match status" value="1"/>
</dbReference>
<evidence type="ECO:0000313" key="14">
    <source>
        <dbReference type="EMBL" id="JAP33286.1"/>
    </source>
</evidence>
<keyword evidence="5" id="KW-0677">Repeat</keyword>
<keyword evidence="9" id="KW-0143">Chaperone</keyword>
<dbReference type="PROSITE" id="PS50293">
    <property type="entry name" value="TPR_REGION"/>
    <property type="match status" value="2"/>
</dbReference>
<evidence type="ECO:0000256" key="9">
    <source>
        <dbReference type="ARBA" id="ARBA00023186"/>
    </source>
</evidence>
<reference evidence="14" key="1">
    <citation type="submission" date="2015-12" db="EMBL/GenBank/DDBJ databases">
        <title>Gene expression during late stages of embryo sac development: a critical building block for successful pollen-pistil interactions.</title>
        <authorList>
            <person name="Liu Y."/>
            <person name="Joly V."/>
            <person name="Sabar M."/>
            <person name="Matton D.P."/>
        </authorList>
    </citation>
    <scope>NUCLEOTIDE SEQUENCE</scope>
</reference>
<evidence type="ECO:0000256" key="1">
    <source>
        <dbReference type="ARBA" id="ARBA00004123"/>
    </source>
</evidence>
<feature type="compositionally biased region" description="Acidic residues" evidence="12">
    <location>
        <begin position="229"/>
        <end position="241"/>
    </location>
</feature>
<keyword evidence="3" id="KW-0963">Cytoplasm</keyword>
<evidence type="ECO:0000256" key="7">
    <source>
        <dbReference type="ARBA" id="ARBA00022990"/>
    </source>
</evidence>
<dbReference type="Pfam" id="PF13432">
    <property type="entry name" value="TPR_16"/>
    <property type="match status" value="1"/>
</dbReference>
<dbReference type="FunFam" id="1.10.260.100:FF:000002">
    <property type="entry name" value="Stress-induced-phosphoprotein 1 (Hsp70/Hsp90-organizing)"/>
    <property type="match status" value="1"/>
</dbReference>
<dbReference type="Gene3D" id="1.10.260.100">
    <property type="match status" value="2"/>
</dbReference>
<keyword evidence="4" id="KW-0597">Phosphoprotein</keyword>
<evidence type="ECO:0000256" key="2">
    <source>
        <dbReference type="ARBA" id="ARBA00004496"/>
    </source>
</evidence>
<dbReference type="SMART" id="SM00727">
    <property type="entry name" value="STI1"/>
    <property type="match status" value="2"/>
</dbReference>
<evidence type="ECO:0000256" key="5">
    <source>
        <dbReference type="ARBA" id="ARBA00022737"/>
    </source>
</evidence>
<dbReference type="SUPFAM" id="SSF48452">
    <property type="entry name" value="TPR-like"/>
    <property type="match status" value="3"/>
</dbReference>
<feature type="repeat" description="TPR" evidence="11">
    <location>
        <begin position="70"/>
        <end position="103"/>
    </location>
</feature>
<dbReference type="InterPro" id="IPR019734">
    <property type="entry name" value="TPR_rpt"/>
</dbReference>
<proteinExistence type="predicted"/>
<dbReference type="InterPro" id="IPR041243">
    <property type="entry name" value="STI1/HOP_DP"/>
</dbReference>
<evidence type="ECO:0000256" key="8">
    <source>
        <dbReference type="ARBA" id="ARBA00023016"/>
    </source>
</evidence>
<keyword evidence="8 14" id="KW-0346">Stress response</keyword>
<feature type="repeat" description="TPR" evidence="11">
    <location>
        <begin position="251"/>
        <end position="284"/>
    </location>
</feature>
<dbReference type="FunFam" id="1.25.40.10:FF:000010">
    <property type="entry name" value="Stress-induced phosphoprotein 1"/>
    <property type="match status" value="1"/>
</dbReference>
<feature type="compositionally biased region" description="Low complexity" evidence="12">
    <location>
        <begin position="113"/>
        <end position="123"/>
    </location>
</feature>
<dbReference type="GO" id="GO:0005634">
    <property type="term" value="C:nucleus"/>
    <property type="evidence" value="ECO:0007669"/>
    <property type="project" value="UniProtKB-SubCell"/>
</dbReference>
<comment type="subcellular location">
    <subcellularLocation>
        <location evidence="2">Cytoplasm</location>
    </subcellularLocation>
    <subcellularLocation>
        <location evidence="1">Nucleus</location>
    </subcellularLocation>
</comment>
<dbReference type="GO" id="GO:0005737">
    <property type="term" value="C:cytoplasm"/>
    <property type="evidence" value="ECO:0007669"/>
    <property type="project" value="UniProtKB-SubCell"/>
</dbReference>
<dbReference type="FunFam" id="1.25.40.10:FF:000102">
    <property type="entry name" value="hsp70-Hsp90 organizing protein 3-like"/>
    <property type="match status" value="1"/>
</dbReference>
<name>A0A0V0IMX5_SOLCH</name>
<evidence type="ECO:0000256" key="11">
    <source>
        <dbReference type="PROSITE-ProRule" id="PRU00339"/>
    </source>
</evidence>
<feature type="compositionally biased region" description="Basic and acidic residues" evidence="12">
    <location>
        <begin position="208"/>
        <end position="228"/>
    </location>
</feature>
<dbReference type="PANTHER" id="PTHR22904:SF530">
    <property type="entry name" value="HSP70-HSP90 ORGANIZING PROTEIN 3-LIKE"/>
    <property type="match status" value="1"/>
</dbReference>
<feature type="domain" description="STI1" evidence="13">
    <location>
        <begin position="136"/>
        <end position="175"/>
    </location>
</feature>